<feature type="transmembrane region" description="Helical" evidence="1">
    <location>
        <begin position="131"/>
        <end position="155"/>
    </location>
</feature>
<name>A0A1X4XV65_9BACT</name>
<dbReference type="InterPro" id="IPR019251">
    <property type="entry name" value="DUF2231_TM"/>
</dbReference>
<keyword evidence="1" id="KW-1133">Transmembrane helix</keyword>
<dbReference type="InterPro" id="IPR036400">
    <property type="entry name" value="Cyt_B5-like_heme/steroid_sf"/>
</dbReference>
<dbReference type="AlphaFoldDB" id="A0A1X4XV65"/>
<proteinExistence type="predicted"/>
<dbReference type="InterPro" id="IPR001199">
    <property type="entry name" value="Cyt_B5-like_heme/steroid-bd"/>
</dbReference>
<accession>A0A1X4XV65</accession>
<feature type="transmembrane region" description="Helical" evidence="1">
    <location>
        <begin position="99"/>
        <end position="119"/>
    </location>
</feature>
<keyword evidence="1" id="KW-0812">Transmembrane</keyword>
<sequence length="225" mass="25562">MKLKELYKYNGQNGEKAYIAYKGKVYDVTNSKRWKNGVHMGRHKSGEDLTDFLALAPHTDEVLKSFEVVDTLEVEESSATKTKEALISLYKKFHPHPVLIRYPLGLFFFAALMQALFLITSLKGFDDSAIYAFFAATVMAVPAILAGLLSWWINYDMHATKIFKNKITFSIILLLIGVFNIVLRVTHPNILADHDFVYVLYNVLIFANLLVVLFIAYEGGKITWA</sequence>
<keyword evidence="4" id="KW-1185">Reference proteome</keyword>
<dbReference type="OrthoDB" id="9785263at2"/>
<reference evidence="3 4" key="1">
    <citation type="journal article" date="2017" name="Front. Microbiol.">
        <title>Genome Sequence of Desulfurella amilsii Strain TR1 and Comparative Genomics of Desulfurellaceae Family.</title>
        <authorList>
            <person name="Florentino A.P."/>
            <person name="Stams A.J."/>
            <person name="Sanchez-Andrea I."/>
        </authorList>
    </citation>
    <scope>NUCLEOTIDE SEQUENCE [LARGE SCALE GENOMIC DNA]</scope>
    <source>
        <strain evidence="3 4">TR1</strain>
    </source>
</reference>
<dbReference type="SMART" id="SM01117">
    <property type="entry name" value="Cyt-b5"/>
    <property type="match status" value="1"/>
</dbReference>
<dbReference type="STRING" id="1562698.DESAMIL20_968"/>
<protein>
    <recommendedName>
        <fullName evidence="2">Cytochrome b5 heme-binding domain-containing protein</fullName>
    </recommendedName>
</protein>
<organism evidence="3 4">
    <name type="scientific">Desulfurella amilsii</name>
    <dbReference type="NCBI Taxonomy" id="1562698"/>
    <lineage>
        <taxon>Bacteria</taxon>
        <taxon>Pseudomonadati</taxon>
        <taxon>Campylobacterota</taxon>
        <taxon>Desulfurellia</taxon>
        <taxon>Desulfurellales</taxon>
        <taxon>Desulfurellaceae</taxon>
        <taxon>Desulfurella</taxon>
    </lineage>
</organism>
<dbReference type="Gene3D" id="3.10.120.10">
    <property type="entry name" value="Cytochrome b5-like heme/steroid binding domain"/>
    <property type="match status" value="1"/>
</dbReference>
<evidence type="ECO:0000313" key="3">
    <source>
        <dbReference type="EMBL" id="OSS41415.1"/>
    </source>
</evidence>
<evidence type="ECO:0000256" key="1">
    <source>
        <dbReference type="SAM" id="Phobius"/>
    </source>
</evidence>
<dbReference type="Pfam" id="PF09990">
    <property type="entry name" value="DUF2231"/>
    <property type="match status" value="1"/>
</dbReference>
<evidence type="ECO:0000313" key="4">
    <source>
        <dbReference type="Proteomes" id="UP000194141"/>
    </source>
</evidence>
<dbReference type="EMBL" id="MDSU01000018">
    <property type="protein sequence ID" value="OSS41415.1"/>
    <property type="molecule type" value="Genomic_DNA"/>
</dbReference>
<feature type="domain" description="Cytochrome b5 heme-binding" evidence="2">
    <location>
        <begin position="1"/>
        <end position="73"/>
    </location>
</feature>
<feature type="transmembrane region" description="Helical" evidence="1">
    <location>
        <begin position="167"/>
        <end position="186"/>
    </location>
</feature>
<dbReference type="SUPFAM" id="SSF55856">
    <property type="entry name" value="Cytochrome b5-like heme/steroid binding domain"/>
    <property type="match status" value="1"/>
</dbReference>
<dbReference type="RefSeq" id="WP_086033672.1">
    <property type="nucleotide sequence ID" value="NZ_MDSU01000018.1"/>
</dbReference>
<comment type="caution">
    <text evidence="3">The sequence shown here is derived from an EMBL/GenBank/DDBJ whole genome shotgun (WGS) entry which is preliminary data.</text>
</comment>
<dbReference type="Pfam" id="PF00173">
    <property type="entry name" value="Cyt-b5"/>
    <property type="match status" value="1"/>
</dbReference>
<evidence type="ECO:0000259" key="2">
    <source>
        <dbReference type="SMART" id="SM01117"/>
    </source>
</evidence>
<gene>
    <name evidence="3" type="ORF">DESAMIL20_968</name>
</gene>
<keyword evidence="1" id="KW-0472">Membrane</keyword>
<feature type="transmembrane region" description="Helical" evidence="1">
    <location>
        <begin position="198"/>
        <end position="217"/>
    </location>
</feature>
<dbReference type="Proteomes" id="UP000194141">
    <property type="component" value="Unassembled WGS sequence"/>
</dbReference>